<evidence type="ECO:0000313" key="1">
    <source>
        <dbReference type="EMBL" id="GAI90838.1"/>
    </source>
</evidence>
<reference evidence="1" key="1">
    <citation type="journal article" date="2014" name="Front. Microbiol.">
        <title>High frequency of phylogenetically diverse reductive dehalogenase-homologous genes in deep subseafloor sedimentary metagenomes.</title>
        <authorList>
            <person name="Kawai M."/>
            <person name="Futagami T."/>
            <person name="Toyoda A."/>
            <person name="Takaki Y."/>
            <person name="Nishi S."/>
            <person name="Hori S."/>
            <person name="Arai W."/>
            <person name="Tsubouchi T."/>
            <person name="Morono Y."/>
            <person name="Uchiyama I."/>
            <person name="Ito T."/>
            <person name="Fujiyama A."/>
            <person name="Inagaki F."/>
            <person name="Takami H."/>
        </authorList>
    </citation>
    <scope>NUCLEOTIDE SEQUENCE</scope>
    <source>
        <strain evidence="1">Expedition CK06-06</strain>
    </source>
</reference>
<accession>X1SCY1</accession>
<dbReference type="AlphaFoldDB" id="X1SCY1"/>
<comment type="caution">
    <text evidence="1">The sequence shown here is derived from an EMBL/GenBank/DDBJ whole genome shotgun (WGS) entry which is preliminary data.</text>
</comment>
<feature type="non-terminal residue" evidence="1">
    <location>
        <position position="74"/>
    </location>
</feature>
<sequence length="74" mass="8738">MKFLRFKDIGIGDKISQDIYPEVSFRVDGFEGRFVVLVIWPPRDPEEIMKLTPRAFERMKFVTVLDIMKKRFGG</sequence>
<dbReference type="EMBL" id="BARW01021690">
    <property type="protein sequence ID" value="GAI90838.1"/>
    <property type="molecule type" value="Genomic_DNA"/>
</dbReference>
<gene>
    <name evidence="1" type="ORF">S12H4_36390</name>
</gene>
<name>X1SCY1_9ZZZZ</name>
<organism evidence="1">
    <name type="scientific">marine sediment metagenome</name>
    <dbReference type="NCBI Taxonomy" id="412755"/>
    <lineage>
        <taxon>unclassified sequences</taxon>
        <taxon>metagenomes</taxon>
        <taxon>ecological metagenomes</taxon>
    </lineage>
</organism>
<protein>
    <submittedName>
        <fullName evidence="1">Uncharacterized protein</fullName>
    </submittedName>
</protein>
<proteinExistence type="predicted"/>